<evidence type="ECO:0000313" key="5">
    <source>
        <dbReference type="EMBL" id="CAL1612244.1"/>
    </source>
</evidence>
<evidence type="ECO:0000256" key="1">
    <source>
        <dbReference type="ARBA" id="ARBA00022614"/>
    </source>
</evidence>
<dbReference type="Proteomes" id="UP001497482">
    <property type="component" value="Chromosome 7"/>
</dbReference>
<feature type="compositionally biased region" description="Low complexity" evidence="3">
    <location>
        <begin position="450"/>
        <end position="463"/>
    </location>
</feature>
<protein>
    <recommendedName>
        <fullName evidence="4">NACHT domain-containing protein</fullName>
    </recommendedName>
</protein>
<proteinExistence type="predicted"/>
<evidence type="ECO:0000256" key="3">
    <source>
        <dbReference type="SAM" id="MobiDB-lite"/>
    </source>
</evidence>
<dbReference type="EMBL" id="OZ035829">
    <property type="protein sequence ID" value="CAL1612244.1"/>
    <property type="molecule type" value="Genomic_DNA"/>
</dbReference>
<feature type="region of interest" description="Disordered" evidence="3">
    <location>
        <begin position="363"/>
        <end position="510"/>
    </location>
</feature>
<dbReference type="InterPro" id="IPR051261">
    <property type="entry name" value="NLR"/>
</dbReference>
<organism evidence="5 6">
    <name type="scientific">Knipowitschia caucasica</name>
    <name type="common">Caucasian dwarf goby</name>
    <name type="synonym">Pomatoschistus caucasicus</name>
    <dbReference type="NCBI Taxonomy" id="637954"/>
    <lineage>
        <taxon>Eukaryota</taxon>
        <taxon>Metazoa</taxon>
        <taxon>Chordata</taxon>
        <taxon>Craniata</taxon>
        <taxon>Vertebrata</taxon>
        <taxon>Euteleostomi</taxon>
        <taxon>Actinopterygii</taxon>
        <taxon>Neopterygii</taxon>
        <taxon>Teleostei</taxon>
        <taxon>Neoteleostei</taxon>
        <taxon>Acanthomorphata</taxon>
        <taxon>Gobiaria</taxon>
        <taxon>Gobiiformes</taxon>
        <taxon>Gobioidei</taxon>
        <taxon>Gobiidae</taxon>
        <taxon>Gobiinae</taxon>
        <taxon>Knipowitschia</taxon>
    </lineage>
</organism>
<feature type="compositionally biased region" description="Acidic residues" evidence="3">
    <location>
        <begin position="482"/>
        <end position="500"/>
    </location>
</feature>
<feature type="compositionally biased region" description="Acidic residues" evidence="3">
    <location>
        <begin position="383"/>
        <end position="440"/>
    </location>
</feature>
<dbReference type="Pfam" id="PF05729">
    <property type="entry name" value="NACHT"/>
    <property type="match status" value="1"/>
</dbReference>
<keyword evidence="6" id="KW-1185">Reference proteome</keyword>
<sequence>MNDTKAVSTPSADETEHCRSRVLETATDRSVRSSIGCVSLKSDWSKFDPPFFSDKRPEDPTAAALQTRADLRVLDHTCLKSHDSGEDVEDVEDVEEEEVGEKEEVGEEEDQSLMKLGSCGNLESYRRKLKRSLKQSYEPQMSRPYVKQQVYQAEDTSKESTFEVTEGFKTRPDQSNSKVFITILGRSTFKGSPKDIEEVFRSRPGLSPPHFILTLGVAGAGKSSLVRSVVLDWCEDRCLQDVHLLVPLTFSRLNQLRNQSCSLLQLLWSFCPGLKESRLTDVSQLRILFILDGLDECRLPLDFTPHAPPKADLHTLMPVPTLLVSLLEGALLPEAQVWVTSRPPAASLPASLVHSVTELHGFSPRQQEELSDSQQEELSNSQQEEELSDSQQEEELSDSQQEEELSDSQQEELSDSQQEELSDSQQEEELSDSQQEEELSDAQQEEHSDSQQQEELSDSQQQEELSHSQQEEELSDSQQQEELSDSQQEELSDSQQEELSDSQQQGLSRLPLIHSIAARLSKERGSRPTQTQTLVHLLSYLMMKMQHSYSLTQSRVHEIVLSLSTLASQLKGPDSQHNREGLGQHTFCEEHLKRFGVSQLEALVWSGLCVEVDSGRSGPCCCECGRKAPLYEFVDESLRRFLSTLSSRLSQDKGPNSSKKLLQCLREMDQEETRRSTDLTLTSPWPQRVTALSSWNYKNP</sequence>
<feature type="domain" description="NACHT" evidence="4">
    <location>
        <begin position="210"/>
        <end position="343"/>
    </location>
</feature>
<keyword evidence="2" id="KW-0677">Repeat</keyword>
<dbReference type="InterPro" id="IPR007111">
    <property type="entry name" value="NACHT_NTPase"/>
</dbReference>
<name>A0AAV2MGE5_KNICA</name>
<feature type="compositionally biased region" description="Polar residues" evidence="3">
    <location>
        <begin position="1"/>
        <end position="12"/>
    </location>
</feature>
<dbReference type="InterPro" id="IPR027417">
    <property type="entry name" value="P-loop_NTPase"/>
</dbReference>
<reference evidence="5 6" key="1">
    <citation type="submission" date="2024-04" db="EMBL/GenBank/DDBJ databases">
        <authorList>
            <person name="Waldvogel A.-M."/>
            <person name="Schoenle A."/>
        </authorList>
    </citation>
    <scope>NUCLEOTIDE SEQUENCE [LARGE SCALE GENOMIC DNA]</scope>
</reference>
<feature type="compositionally biased region" description="Acidic residues" evidence="3">
    <location>
        <begin position="86"/>
        <end position="111"/>
    </location>
</feature>
<keyword evidence="1" id="KW-0433">Leucine-rich repeat</keyword>
<dbReference type="PROSITE" id="PS50837">
    <property type="entry name" value="NACHT"/>
    <property type="match status" value="1"/>
</dbReference>
<gene>
    <name evidence="5" type="ORF">KC01_LOCUS38588</name>
</gene>
<evidence type="ECO:0000259" key="4">
    <source>
        <dbReference type="PROSITE" id="PS50837"/>
    </source>
</evidence>
<dbReference type="PANTHER" id="PTHR24106">
    <property type="entry name" value="NACHT, LRR AND CARD DOMAINS-CONTAINING"/>
    <property type="match status" value="1"/>
</dbReference>
<accession>A0AAV2MGE5</accession>
<feature type="region of interest" description="Disordered" evidence="3">
    <location>
        <begin position="1"/>
        <end position="20"/>
    </location>
</feature>
<dbReference type="Gene3D" id="3.40.50.300">
    <property type="entry name" value="P-loop containing nucleotide triphosphate hydrolases"/>
    <property type="match status" value="1"/>
</dbReference>
<evidence type="ECO:0000313" key="6">
    <source>
        <dbReference type="Proteomes" id="UP001497482"/>
    </source>
</evidence>
<feature type="region of interest" description="Disordered" evidence="3">
    <location>
        <begin position="81"/>
        <end position="112"/>
    </location>
</feature>
<dbReference type="AlphaFoldDB" id="A0AAV2MGE5"/>
<evidence type="ECO:0000256" key="2">
    <source>
        <dbReference type="ARBA" id="ARBA00022737"/>
    </source>
</evidence>